<proteinExistence type="predicted"/>
<organism evidence="3 4">
    <name type="scientific">Massilia agri</name>
    <dbReference type="NCBI Taxonomy" id="1886785"/>
    <lineage>
        <taxon>Bacteria</taxon>
        <taxon>Pseudomonadati</taxon>
        <taxon>Pseudomonadota</taxon>
        <taxon>Betaproteobacteria</taxon>
        <taxon>Burkholderiales</taxon>
        <taxon>Oxalobacteraceae</taxon>
        <taxon>Telluria group</taxon>
        <taxon>Massilia</taxon>
    </lineage>
</organism>
<comment type="caution">
    <text evidence="3">The sequence shown here is derived from an EMBL/GenBank/DDBJ whole genome shotgun (WGS) entry which is preliminary data.</text>
</comment>
<feature type="region of interest" description="Disordered" evidence="1">
    <location>
        <begin position="42"/>
        <end position="61"/>
    </location>
</feature>
<keyword evidence="2" id="KW-0472">Membrane</keyword>
<gene>
    <name evidence="3" type="ORF">NX780_21970</name>
</gene>
<dbReference type="RefSeq" id="WP_258830019.1">
    <property type="nucleotide sequence ID" value="NZ_JANUHA010000021.1"/>
</dbReference>
<reference evidence="3 4" key="1">
    <citation type="submission" date="2022-08" db="EMBL/GenBank/DDBJ databases">
        <title>Reclassification of Massilia species as members of the genera Telluria, Duganella, Pseudoduganella, Mokoshia gen. nov. and Zemynaea gen. nov. using orthogonal and non-orthogonal genome-based approaches.</title>
        <authorList>
            <person name="Bowman J.P."/>
        </authorList>
    </citation>
    <scope>NUCLEOTIDE SEQUENCE [LARGE SCALE GENOMIC DNA]</scope>
    <source>
        <strain evidence="3 4">JCM 31661</strain>
    </source>
</reference>
<keyword evidence="2" id="KW-1133">Transmembrane helix</keyword>
<name>A0ABT2AS06_9BURK</name>
<keyword evidence="2" id="KW-0812">Transmembrane</keyword>
<keyword evidence="4" id="KW-1185">Reference proteome</keyword>
<sequence length="61" mass="7117">MRLPQQAPEPLHENLFEVFGIIGLALVGVIMVFLGWLKYRDRYKRPGPKPRKRAKENGKKK</sequence>
<evidence type="ECO:0000256" key="1">
    <source>
        <dbReference type="SAM" id="MobiDB-lite"/>
    </source>
</evidence>
<dbReference type="EMBL" id="JANUHA010000021">
    <property type="protein sequence ID" value="MCS0599017.1"/>
    <property type="molecule type" value="Genomic_DNA"/>
</dbReference>
<evidence type="ECO:0000256" key="2">
    <source>
        <dbReference type="SAM" id="Phobius"/>
    </source>
</evidence>
<dbReference type="Proteomes" id="UP001206572">
    <property type="component" value="Unassembled WGS sequence"/>
</dbReference>
<protein>
    <recommendedName>
        <fullName evidence="5">DUF3149 domain-containing protein</fullName>
    </recommendedName>
</protein>
<evidence type="ECO:0000313" key="3">
    <source>
        <dbReference type="EMBL" id="MCS0599017.1"/>
    </source>
</evidence>
<evidence type="ECO:0008006" key="5">
    <source>
        <dbReference type="Google" id="ProtNLM"/>
    </source>
</evidence>
<evidence type="ECO:0000313" key="4">
    <source>
        <dbReference type="Proteomes" id="UP001206572"/>
    </source>
</evidence>
<feature type="transmembrane region" description="Helical" evidence="2">
    <location>
        <begin position="18"/>
        <end position="37"/>
    </location>
</feature>
<accession>A0ABT2AS06</accession>